<dbReference type="AlphaFoldDB" id="A0A0C3CP07"/>
<keyword evidence="2" id="KW-1185">Reference proteome</keyword>
<protein>
    <recommendedName>
        <fullName evidence="3">SnoaL-like domain-containing protein</fullName>
    </recommendedName>
</protein>
<gene>
    <name evidence="1" type="ORF">OIDMADRAFT_29803</name>
</gene>
<reference evidence="2" key="2">
    <citation type="submission" date="2015-01" db="EMBL/GenBank/DDBJ databases">
        <title>Evolutionary Origins and Diversification of the Mycorrhizal Mutualists.</title>
        <authorList>
            <consortium name="DOE Joint Genome Institute"/>
            <consortium name="Mycorrhizal Genomics Consortium"/>
            <person name="Kohler A."/>
            <person name="Kuo A."/>
            <person name="Nagy L.G."/>
            <person name="Floudas D."/>
            <person name="Copeland A."/>
            <person name="Barry K.W."/>
            <person name="Cichocki N."/>
            <person name="Veneault-Fourrey C."/>
            <person name="LaButti K."/>
            <person name="Lindquist E.A."/>
            <person name="Lipzen A."/>
            <person name="Lundell T."/>
            <person name="Morin E."/>
            <person name="Murat C."/>
            <person name="Riley R."/>
            <person name="Ohm R."/>
            <person name="Sun H."/>
            <person name="Tunlid A."/>
            <person name="Henrissat B."/>
            <person name="Grigoriev I.V."/>
            <person name="Hibbett D.S."/>
            <person name="Martin F."/>
        </authorList>
    </citation>
    <scope>NUCLEOTIDE SEQUENCE [LARGE SCALE GENOMIC DNA]</scope>
    <source>
        <strain evidence="2">Zn</strain>
    </source>
</reference>
<dbReference type="Proteomes" id="UP000054321">
    <property type="component" value="Unassembled WGS sequence"/>
</dbReference>
<proteinExistence type="predicted"/>
<organism evidence="1 2">
    <name type="scientific">Oidiodendron maius (strain Zn)</name>
    <dbReference type="NCBI Taxonomy" id="913774"/>
    <lineage>
        <taxon>Eukaryota</taxon>
        <taxon>Fungi</taxon>
        <taxon>Dikarya</taxon>
        <taxon>Ascomycota</taxon>
        <taxon>Pezizomycotina</taxon>
        <taxon>Leotiomycetes</taxon>
        <taxon>Leotiomycetes incertae sedis</taxon>
        <taxon>Myxotrichaceae</taxon>
        <taxon>Oidiodendron</taxon>
    </lineage>
</organism>
<evidence type="ECO:0000313" key="1">
    <source>
        <dbReference type="EMBL" id="KIN00729.1"/>
    </source>
</evidence>
<sequence length="151" mass="17083">MGYPIEECVWPESHVPEEVKTLLDLFFQLADTKADDSGRRMAEEVFTPEGIIQTSQRFQGSQQIAASREHAWDHVQERKHSIFQAYTRDLSGLELVLVGQVAMLLKNKKDLTTPMSIHVMIEKRLEGHRISFMQAFADSGPLKATINGGDK</sequence>
<dbReference type="EMBL" id="KN832877">
    <property type="protein sequence ID" value="KIN00729.1"/>
    <property type="molecule type" value="Genomic_DNA"/>
</dbReference>
<evidence type="ECO:0008006" key="3">
    <source>
        <dbReference type="Google" id="ProtNLM"/>
    </source>
</evidence>
<accession>A0A0C3CP07</accession>
<dbReference type="OrthoDB" id="3468019at2759"/>
<reference evidence="1 2" key="1">
    <citation type="submission" date="2014-04" db="EMBL/GenBank/DDBJ databases">
        <authorList>
            <consortium name="DOE Joint Genome Institute"/>
            <person name="Kuo A."/>
            <person name="Martino E."/>
            <person name="Perotto S."/>
            <person name="Kohler A."/>
            <person name="Nagy L.G."/>
            <person name="Floudas D."/>
            <person name="Copeland A."/>
            <person name="Barry K.W."/>
            <person name="Cichocki N."/>
            <person name="Veneault-Fourrey C."/>
            <person name="LaButti K."/>
            <person name="Lindquist E.A."/>
            <person name="Lipzen A."/>
            <person name="Lundell T."/>
            <person name="Morin E."/>
            <person name="Murat C."/>
            <person name="Sun H."/>
            <person name="Tunlid A."/>
            <person name="Henrissat B."/>
            <person name="Grigoriev I.V."/>
            <person name="Hibbett D.S."/>
            <person name="Martin F."/>
            <person name="Nordberg H.P."/>
            <person name="Cantor M.N."/>
            <person name="Hua S.X."/>
        </authorList>
    </citation>
    <scope>NUCLEOTIDE SEQUENCE [LARGE SCALE GENOMIC DNA]</scope>
    <source>
        <strain evidence="1 2">Zn</strain>
    </source>
</reference>
<dbReference type="InParanoid" id="A0A0C3CP07"/>
<evidence type="ECO:0000313" key="2">
    <source>
        <dbReference type="Proteomes" id="UP000054321"/>
    </source>
</evidence>
<name>A0A0C3CP07_OIDMZ</name>
<dbReference type="HOGENOM" id="CLU_107714_1_0_1"/>